<organism evidence="1 2">
    <name type="scientific">Candidatus Marimicrobium litorale</name>
    <dbReference type="NCBI Taxonomy" id="2518991"/>
    <lineage>
        <taxon>Bacteria</taxon>
        <taxon>Pseudomonadati</taxon>
        <taxon>Pseudomonadota</taxon>
        <taxon>Gammaproteobacteria</taxon>
        <taxon>Cellvibrionales</taxon>
        <taxon>Halieaceae</taxon>
        <taxon>Marimicrobium</taxon>
    </lineage>
</organism>
<gene>
    <name evidence="1" type="ORF">EYC82_16165</name>
</gene>
<reference evidence="1" key="1">
    <citation type="submission" date="2019-02" db="EMBL/GenBank/DDBJ databases">
        <authorList>
            <person name="Li S.-H."/>
        </authorList>
    </citation>
    <scope>NUCLEOTIDE SEQUENCE</scope>
    <source>
        <strain evidence="1">IMCC11814</strain>
    </source>
</reference>
<keyword evidence="2" id="KW-1185">Reference proteome</keyword>
<sequence length="227" mass="24872">MTFVVLVIAGFWQLFFSSRPELMTDPAVLAGDGSSIDYCELPVLDGSRKTAVEIPKANTPGCAYDHFPLPILAQCSEPLAEGAVDIRGLWRAIEGKGVNPKIGHVERIEQCGARTVVTSSGIIHDKGPNSTAGVNSNDTEGAVLFTIGDKEYCPRTSANVYWNNGVLDFRVFGWGPVVVKRYLHAGPDGEQLVWEYANGSVTYMDRICTLPEEKKIPEKRGLRLKLF</sequence>
<dbReference type="EMBL" id="SHNO01000001">
    <property type="protein sequence ID" value="MCX2978890.1"/>
    <property type="molecule type" value="Genomic_DNA"/>
</dbReference>
<dbReference type="Proteomes" id="UP001143304">
    <property type="component" value="Unassembled WGS sequence"/>
</dbReference>
<name>A0ABT3TAN2_9GAMM</name>
<evidence type="ECO:0000313" key="1">
    <source>
        <dbReference type="EMBL" id="MCX2978890.1"/>
    </source>
</evidence>
<protein>
    <submittedName>
        <fullName evidence="1">Uncharacterized protein</fullName>
    </submittedName>
</protein>
<evidence type="ECO:0000313" key="2">
    <source>
        <dbReference type="Proteomes" id="UP001143304"/>
    </source>
</evidence>
<proteinExistence type="predicted"/>
<comment type="caution">
    <text evidence="1">The sequence shown here is derived from an EMBL/GenBank/DDBJ whole genome shotgun (WGS) entry which is preliminary data.</text>
</comment>
<accession>A0ABT3TAN2</accession>